<evidence type="ECO:0000256" key="1">
    <source>
        <dbReference type="ARBA" id="ARBA00004477"/>
    </source>
</evidence>
<keyword evidence="4 12" id="KW-0328">Glycosyltransferase</keyword>
<evidence type="ECO:0000313" key="13">
    <source>
        <dbReference type="EMBL" id="KAH7352028.1"/>
    </source>
</evidence>
<evidence type="ECO:0000256" key="8">
    <source>
        <dbReference type="ARBA" id="ARBA00022989"/>
    </source>
</evidence>
<dbReference type="PANTHER" id="PTHR22760:SF1">
    <property type="entry name" value="DOL-P-MAN:MAN(7)GLCNAC(2)-PP-DOL ALPHA-1,6-MANNOSYLTRANSFERASE"/>
    <property type="match status" value="1"/>
</dbReference>
<gene>
    <name evidence="13" type="ORF">KP509_19G025700</name>
</gene>
<comment type="subcellular location">
    <subcellularLocation>
        <location evidence="1 12">Endoplasmic reticulum membrane</location>
        <topology evidence="1 12">Multi-pass membrane protein</topology>
    </subcellularLocation>
</comment>
<feature type="transmembrane region" description="Helical" evidence="12">
    <location>
        <begin position="166"/>
        <end position="182"/>
    </location>
</feature>
<comment type="similarity">
    <text evidence="3 12">Belongs to the glycosyltransferase 22 family.</text>
</comment>
<organism evidence="13 14">
    <name type="scientific">Ceratopteris richardii</name>
    <name type="common">Triangle waterfern</name>
    <dbReference type="NCBI Taxonomy" id="49495"/>
    <lineage>
        <taxon>Eukaryota</taxon>
        <taxon>Viridiplantae</taxon>
        <taxon>Streptophyta</taxon>
        <taxon>Embryophyta</taxon>
        <taxon>Tracheophyta</taxon>
        <taxon>Polypodiopsida</taxon>
        <taxon>Polypodiidae</taxon>
        <taxon>Polypodiales</taxon>
        <taxon>Pteridineae</taxon>
        <taxon>Pteridaceae</taxon>
        <taxon>Parkerioideae</taxon>
        <taxon>Ceratopteris</taxon>
    </lineage>
</organism>
<keyword evidence="7 12" id="KW-0256">Endoplasmic reticulum</keyword>
<keyword evidence="14" id="KW-1185">Reference proteome</keyword>
<reference evidence="13" key="1">
    <citation type="submission" date="2021-08" db="EMBL/GenBank/DDBJ databases">
        <title>WGS assembly of Ceratopteris richardii.</title>
        <authorList>
            <person name="Marchant D.B."/>
            <person name="Chen G."/>
            <person name="Jenkins J."/>
            <person name="Shu S."/>
            <person name="Leebens-Mack J."/>
            <person name="Grimwood J."/>
            <person name="Schmutz J."/>
            <person name="Soltis P."/>
            <person name="Soltis D."/>
            <person name="Chen Z.-H."/>
        </authorList>
    </citation>
    <scope>NUCLEOTIDE SEQUENCE</scope>
    <source>
        <strain evidence="13">Whitten #5841</strain>
        <tissue evidence="13">Leaf</tissue>
    </source>
</reference>
<evidence type="ECO:0000256" key="9">
    <source>
        <dbReference type="ARBA" id="ARBA00023136"/>
    </source>
</evidence>
<feature type="transmembrane region" description="Helical" evidence="12">
    <location>
        <begin position="328"/>
        <end position="347"/>
    </location>
</feature>
<comment type="function">
    <text evidence="10">Mannosyltransferase that operates in the biosynthetic pathway of dolichol-linked oligosaccharides, the glycan precursors employed in protein asparagine (N)-glycosylation. The assembly of dolichol-linked oligosaccharides begins on the cytosolic side of the endoplasmic reticulum membrane and finishes in its lumen. The sequential addition of sugars to dolichol pyrophosphate produces dolichol-linked oligosaccharides containing fourteen sugars, including two GlcNAcs, nine mannoses and three glucoses. Once assembled, the oligosaccharide is transferred from the lipid to nascent proteins by oligosaccharyltransferases. In the lumen of the endoplasmic reticulum, adds the eighth mannose residue in an alpha-1,6 linkage onto Man(7)GlcNAc(2)-PP-dolichol to produce Man(8)GlcNAc(2)-PP-dolichol.</text>
</comment>
<evidence type="ECO:0000256" key="7">
    <source>
        <dbReference type="ARBA" id="ARBA00022824"/>
    </source>
</evidence>
<name>A0A8T2SMV1_CERRI</name>
<dbReference type="EMBL" id="CM035424">
    <property type="protein sequence ID" value="KAH7352028.1"/>
    <property type="molecule type" value="Genomic_DNA"/>
</dbReference>
<dbReference type="AlphaFoldDB" id="A0A8T2SMV1"/>
<keyword evidence="6 12" id="KW-0812">Transmembrane</keyword>
<comment type="pathway">
    <text evidence="2">Protein modification; protein glycosylation.</text>
</comment>
<feature type="transmembrane region" description="Helical" evidence="12">
    <location>
        <begin position="304"/>
        <end position="322"/>
    </location>
</feature>
<evidence type="ECO:0000256" key="10">
    <source>
        <dbReference type="ARBA" id="ARBA00044721"/>
    </source>
</evidence>
<evidence type="ECO:0000256" key="3">
    <source>
        <dbReference type="ARBA" id="ARBA00007063"/>
    </source>
</evidence>
<feature type="transmembrane region" description="Helical" evidence="12">
    <location>
        <begin position="275"/>
        <end position="297"/>
    </location>
</feature>
<evidence type="ECO:0000256" key="4">
    <source>
        <dbReference type="ARBA" id="ARBA00022676"/>
    </source>
</evidence>
<protein>
    <recommendedName>
        <fullName evidence="12">Mannosyltransferase</fullName>
        <ecNumber evidence="12">2.4.1.-</ecNumber>
    </recommendedName>
</protein>
<feature type="transmembrane region" description="Helical" evidence="12">
    <location>
        <begin position="112"/>
        <end position="129"/>
    </location>
</feature>
<comment type="caution">
    <text evidence="13">The sequence shown here is derived from an EMBL/GenBank/DDBJ whole genome shotgun (WGS) entry which is preliminary data.</text>
</comment>
<dbReference type="Proteomes" id="UP000825935">
    <property type="component" value="Chromosome 19"/>
</dbReference>
<comment type="catalytic activity">
    <reaction evidence="11">
        <text>an alpha-D-Man-(1-&gt;2)-alpha-D-Man-(1-&gt;2)-alpha-D-Man-(1-&gt;3)-[alpha-D-Man-(1-&gt;2)-alpha-D-Man-(1-&gt;3)-alpha-D-Man-(1-&gt;6)]-beta-D-Man-(1-&gt;4)-beta-D-GlcNAc-(1-&gt;4)-alpha-D-GlcNAc-diphospho-di-trans,poly-cis-dolichol + a di-trans,poly-cis-dolichyl beta-D-mannosyl phosphate = an alpha-D-Man-(1-&gt;2)-alpha-D-Man-(1-&gt;2)-alpha-D-Man-(1-&gt;3)-[alpha-D-Man-(1-&gt;2)-alpha-D-Man-(1-&gt;3)-[alpha-D-Man-(1-&gt;6)]-alpha-D-Man-(1-&gt;6)]-beta-D-Man-(1-&gt;4)-beta-D-GlcNAc-(1-&gt;4)-alpha-D-GlcNAc-diphospho-di-trans,poly-cis-dolichol + a di-trans,poly-cis-dolichyl phosphate + H(+)</text>
        <dbReference type="Rhea" id="RHEA:29535"/>
        <dbReference type="Rhea" id="RHEA-COMP:19498"/>
        <dbReference type="Rhea" id="RHEA-COMP:19501"/>
        <dbReference type="Rhea" id="RHEA-COMP:19518"/>
        <dbReference type="Rhea" id="RHEA-COMP:19519"/>
        <dbReference type="ChEBI" id="CHEBI:15378"/>
        <dbReference type="ChEBI" id="CHEBI:57683"/>
        <dbReference type="ChEBI" id="CHEBI:58211"/>
        <dbReference type="ChEBI" id="CHEBI:132517"/>
        <dbReference type="ChEBI" id="CHEBI:132519"/>
        <dbReference type="EC" id="2.4.1.260"/>
    </reaction>
    <physiologicalReaction direction="left-to-right" evidence="11">
        <dbReference type="Rhea" id="RHEA:29536"/>
    </physiologicalReaction>
</comment>
<evidence type="ECO:0000313" key="14">
    <source>
        <dbReference type="Proteomes" id="UP000825935"/>
    </source>
</evidence>
<keyword evidence="9 12" id="KW-0472">Membrane</keyword>
<feature type="transmembrane region" description="Helical" evidence="12">
    <location>
        <begin position="20"/>
        <end position="42"/>
    </location>
</feature>
<feature type="transmembrane region" description="Helical" evidence="12">
    <location>
        <begin position="188"/>
        <end position="215"/>
    </location>
</feature>
<dbReference type="EC" id="2.4.1.-" evidence="12"/>
<proteinExistence type="inferred from homology"/>
<evidence type="ECO:0000256" key="11">
    <source>
        <dbReference type="ARBA" id="ARBA00048899"/>
    </source>
</evidence>
<dbReference type="GO" id="GO:0006487">
    <property type="term" value="P:protein N-linked glycosylation"/>
    <property type="evidence" value="ECO:0007669"/>
    <property type="project" value="TreeGrafter"/>
</dbReference>
<feature type="transmembrane region" description="Helical" evidence="12">
    <location>
        <begin position="227"/>
        <end position="247"/>
    </location>
</feature>
<evidence type="ECO:0000256" key="12">
    <source>
        <dbReference type="RuleBase" id="RU363075"/>
    </source>
</evidence>
<dbReference type="GO" id="GO:0052917">
    <property type="term" value="F:dol-P-Man:Man(7)GlcNAc(2)-PP-Dol alpha-1,6-mannosyltransferase activity"/>
    <property type="evidence" value="ECO:0007669"/>
    <property type="project" value="UniProtKB-EC"/>
</dbReference>
<evidence type="ECO:0000256" key="5">
    <source>
        <dbReference type="ARBA" id="ARBA00022679"/>
    </source>
</evidence>
<accession>A0A8T2SMV1</accession>
<feature type="transmembrane region" description="Helical" evidence="12">
    <location>
        <begin position="83"/>
        <end position="105"/>
    </location>
</feature>
<keyword evidence="5" id="KW-0808">Transferase</keyword>
<dbReference type="OMA" id="WWVEVRM"/>
<sequence>MATKEDFKEALDRSPLQQIYALILRRGLEILFVGIVVLHVFMAPYTKVEESFNVQAMHDLLYHRGILERYDHLEFPGVVPRTFLGAITVSMVSSPFVLVAAALNLSKISGLIIVRLVLGTLLITTFLILKSQIHRIFGQQLSKAYMLIMVLQFHLPFYVSRPLPNVFALAFVNLAYACWLSGKRQMTLSFLVFAATVFRCDVILLLGPVGLSFLLRKEIEIISSIKWCSVVLVLSIGLTVLVDSVLWERLLWPEAEVFWFNSVLNRSSEWGVAPFHWYFTSALPRAMLAAYPLCFLGLILDKRIAQYVFPVLLFVVLYSKLAHKELRFIFFALPLLNLSSASALTRIYNNRKKPTWKLLFIGSVLMLIVSAIIVGILSIASYANYPGGKGLAILHEKDNLSAGAPRTVHIDVLPAMTGVSRFCENNSPWSYSKKEGMTSEDLQKSNFTYLLSAQPHIDGFNCLMVINGFSKLKAGFSPPRLSLQMAPLVFIHGNDRSIVSGTSQWPGCLIN</sequence>
<dbReference type="Pfam" id="PF03901">
    <property type="entry name" value="Glyco_transf_22"/>
    <property type="match status" value="1"/>
</dbReference>
<dbReference type="PANTHER" id="PTHR22760">
    <property type="entry name" value="GLYCOSYLTRANSFERASE"/>
    <property type="match status" value="1"/>
</dbReference>
<evidence type="ECO:0000256" key="2">
    <source>
        <dbReference type="ARBA" id="ARBA00004922"/>
    </source>
</evidence>
<dbReference type="OrthoDB" id="19039at2759"/>
<evidence type="ECO:0000256" key="6">
    <source>
        <dbReference type="ARBA" id="ARBA00022692"/>
    </source>
</evidence>
<feature type="transmembrane region" description="Helical" evidence="12">
    <location>
        <begin position="359"/>
        <end position="383"/>
    </location>
</feature>
<keyword evidence="8 12" id="KW-1133">Transmembrane helix</keyword>
<dbReference type="InterPro" id="IPR005599">
    <property type="entry name" value="GPI_mannosylTrfase"/>
</dbReference>
<dbReference type="GO" id="GO:0005789">
    <property type="term" value="C:endoplasmic reticulum membrane"/>
    <property type="evidence" value="ECO:0007669"/>
    <property type="project" value="UniProtKB-SubCell"/>
</dbReference>